<dbReference type="PANTHER" id="PTHR15696">
    <property type="entry name" value="SMG-7 SUPPRESSOR WITH MORPHOLOGICAL EFFECT ON GENITALIA PROTEIN 7"/>
    <property type="match status" value="1"/>
</dbReference>
<dbReference type="EMBL" id="GIBP01000934">
    <property type="protein sequence ID" value="NDV29903.1"/>
    <property type="molecule type" value="Transcribed_RNA"/>
</dbReference>
<dbReference type="GO" id="GO:0042162">
    <property type="term" value="F:telomeric DNA binding"/>
    <property type="evidence" value="ECO:0007669"/>
    <property type="project" value="TreeGrafter"/>
</dbReference>
<name>A0A6B2KYR4_9EUKA</name>
<dbReference type="InterPro" id="IPR018834">
    <property type="entry name" value="DNA/RNA-bd_Est1-type"/>
</dbReference>
<feature type="compositionally biased region" description="Pro residues" evidence="1">
    <location>
        <begin position="496"/>
        <end position="510"/>
    </location>
</feature>
<dbReference type="AlphaFoldDB" id="A0A6B2KYR4"/>
<reference evidence="4" key="1">
    <citation type="journal article" date="2020" name="J. Eukaryot. Microbiol.">
        <title>De novo Sequencing, Assembly and Annotation of the Transcriptome for the Free-Living Testate Amoeba Arcella intermedia.</title>
        <authorList>
            <person name="Ribeiro G.M."/>
            <person name="Porfirio-Sousa A.L."/>
            <person name="Maurer-Alcala X.X."/>
            <person name="Katz L.A."/>
            <person name="Lahr D.J.G."/>
        </authorList>
    </citation>
    <scope>NUCLEOTIDE SEQUENCE</scope>
</reference>
<accession>A0A6B2KYR4</accession>
<evidence type="ECO:0000256" key="1">
    <source>
        <dbReference type="SAM" id="MobiDB-lite"/>
    </source>
</evidence>
<proteinExistence type="predicted"/>
<dbReference type="Pfam" id="PF10373">
    <property type="entry name" value="EST1_DNA_bind"/>
    <property type="match status" value="1"/>
</dbReference>
<dbReference type="InterPro" id="IPR011990">
    <property type="entry name" value="TPR-like_helical_dom_sf"/>
</dbReference>
<dbReference type="Gene3D" id="1.25.40.10">
    <property type="entry name" value="Tetratricopeptide repeat domain"/>
    <property type="match status" value="1"/>
</dbReference>
<feature type="compositionally biased region" description="Basic and acidic residues" evidence="1">
    <location>
        <begin position="615"/>
        <end position="634"/>
    </location>
</feature>
<dbReference type="Pfam" id="PF10374">
    <property type="entry name" value="EST1"/>
    <property type="match status" value="1"/>
</dbReference>
<feature type="region of interest" description="Disordered" evidence="1">
    <location>
        <begin position="591"/>
        <end position="685"/>
    </location>
</feature>
<feature type="domain" description="DNA/RNA-binding" evidence="2">
    <location>
        <begin position="146"/>
        <end position="416"/>
    </location>
</feature>
<dbReference type="GO" id="GO:0070034">
    <property type="term" value="F:telomerase RNA binding"/>
    <property type="evidence" value="ECO:0007669"/>
    <property type="project" value="TreeGrafter"/>
</dbReference>
<evidence type="ECO:0000313" key="4">
    <source>
        <dbReference type="EMBL" id="NDV29903.1"/>
    </source>
</evidence>
<evidence type="ECO:0000259" key="3">
    <source>
        <dbReference type="Pfam" id="PF10374"/>
    </source>
</evidence>
<dbReference type="GO" id="GO:0000184">
    <property type="term" value="P:nuclear-transcribed mRNA catabolic process, nonsense-mediated decay"/>
    <property type="evidence" value="ECO:0007669"/>
    <property type="project" value="TreeGrafter"/>
</dbReference>
<feature type="domain" description="Telomerase activating protein Est1-like N-terminal" evidence="3">
    <location>
        <begin position="21"/>
        <end position="132"/>
    </location>
</feature>
<dbReference type="InterPro" id="IPR019458">
    <property type="entry name" value="Est1-like_N"/>
</dbReference>
<organism evidence="4">
    <name type="scientific">Arcella intermedia</name>
    <dbReference type="NCBI Taxonomy" id="1963864"/>
    <lineage>
        <taxon>Eukaryota</taxon>
        <taxon>Amoebozoa</taxon>
        <taxon>Tubulinea</taxon>
        <taxon>Elardia</taxon>
        <taxon>Arcellinida</taxon>
        <taxon>Sphaerothecina</taxon>
        <taxon>Arcellidae</taxon>
        <taxon>Arcella</taxon>
    </lineage>
</organism>
<dbReference type="SUPFAM" id="SSF48452">
    <property type="entry name" value="TPR-like"/>
    <property type="match status" value="1"/>
</dbReference>
<evidence type="ECO:0000259" key="2">
    <source>
        <dbReference type="Pfam" id="PF10373"/>
    </source>
</evidence>
<feature type="compositionally biased region" description="Pro residues" evidence="1">
    <location>
        <begin position="478"/>
        <end position="487"/>
    </location>
</feature>
<protein>
    <recommendedName>
        <fullName evidence="5">DNA/RNA-binding domain-containing protein</fullName>
    </recommendedName>
</protein>
<feature type="region of interest" description="Disordered" evidence="1">
    <location>
        <begin position="478"/>
        <end position="513"/>
    </location>
</feature>
<dbReference type="GO" id="GO:0005697">
    <property type="term" value="C:telomerase holoenzyme complex"/>
    <property type="evidence" value="ECO:0007669"/>
    <property type="project" value="TreeGrafter"/>
</dbReference>
<evidence type="ECO:0008006" key="5">
    <source>
        <dbReference type="Google" id="ProtNLM"/>
    </source>
</evidence>
<feature type="compositionally biased region" description="Polar residues" evidence="1">
    <location>
        <begin position="637"/>
        <end position="667"/>
    </location>
</feature>
<sequence>MKRLYLKILFVDYEAATSASIETSLWQHCFYKVIEKHRSEIRMASNEIKQIRTDSPAKNEKSETLRNRCEVFRKFLESSTEFYQKIIRDFQTTYNLRLDSWLSEPEKGSLSKQYATCHRCLIILGDLARYQRDLVSSPTKSQWVNAEPFYLRALQLWPENGHPHNQLAVLWSYREDDFLTFYHYMRSLAVEIRFGTASENIVGLFEKVKAKLGKMTDLMPKTEFILNFIRLHSLLFTKTSLEGFKKSREGLLNLFEKLLIGGEIDEATILRMFLSNIFAIHNSESDPEAAQAHHHAICLAMDFFSHVLQQSKLAITKRTRNVTFSDIDYDESQHSNETESRNDAFYMAISVFSAWLTHHPQFLKTNQETPIWLRLRELVVEVSNQVLSVNENAHGVDERAPLPEDIECQGFLPLKASLQSIDYSLPVINEGPECSRRRRAKIIQLSHLACDHDWNDNEPFIYFNTELNKFYTTNPHTPPVSPIPSLPSSPTKVQPAPTPSAPKPSAPPSVPLDDFEDDIGDVILFTPSPLQNSTKVVGSERAQVEPPGVATTAQISNFNPLLNSWGQLNGQLFMNREDNAAGIAGQFQQLSIQNQQQTSKESERKPFSVFSAEHSSNEKGRSESNEEELEKPPGIEDSTSGSQFYNPYLQNMMSNPLWNYPQQNSAYPTPPSFLKEMPPPNKYWT</sequence>
<dbReference type="PANTHER" id="PTHR15696:SF0">
    <property type="entry name" value="TELOMERASE-BINDING PROTEIN EST1A"/>
    <property type="match status" value="1"/>
</dbReference>
<dbReference type="InterPro" id="IPR045153">
    <property type="entry name" value="Est1/Ebs1-like"/>
</dbReference>